<dbReference type="SUPFAM" id="SSF89009">
    <property type="entry name" value="GAT-like domain"/>
    <property type="match status" value="1"/>
</dbReference>
<keyword evidence="4" id="KW-0472">Membrane</keyword>
<dbReference type="GO" id="GO:0043130">
    <property type="term" value="F:ubiquitin binding"/>
    <property type="evidence" value="ECO:0007669"/>
    <property type="project" value="InterPro"/>
</dbReference>
<dbReference type="PANTHER" id="PTHR45898">
    <property type="entry name" value="TOM1-LIKE PROTEIN"/>
    <property type="match status" value="1"/>
</dbReference>
<keyword evidence="8" id="KW-1185">Reference proteome</keyword>
<dbReference type="InterPro" id="IPR038425">
    <property type="entry name" value="GAT_sf"/>
</dbReference>
<keyword evidence="3" id="KW-0653">Protein transport</keyword>
<sequence length="558" mass="61633">MSMEAKMAEWRRRVPSKRALTAQFDKFVQQKSVEVLYSPHEQERIRQMTEMITKATDEFETGEDWDRIIKVVDALSSISNRAVLKESVRFLRIRLADPSPRVVILALTLTESVVKNCGSLVHAEISTESFMNQMEMLYKIHSNKRGRDSLEITDRVLEMIQAWGEAFLPLRHQFPFFADRYQDMRKRGVKFPKQYDENRVPVLTPPPSNQSATADYAEDAQPAAATNTFAGLSGKEIYHVAVNVTEMFEDMIHEVEKDQSSIDSHGVIVELASQVRELVTRMEGVIQTAVVEDDDDIGKYLAVNDSLHSSLKAFNELSSRKSSQKQADAKAKATPTTDFFADEPAAASNQDDNDDDPFADFVRQRASSRHNVPVQSAPAKAAPVKKAPAPQDDNEEDPFASFVQERASKILVDNQKVEEETKPAPAPAKDLIDLWDDEPTPVSSAPSPVVADLWGDVITPMPIATEKATNQSPAQSPSLLDDDIWNGVASSSNIASNQNSISSTKSASVTNNNPFDILAGFEKVSVSPSPSANPFDSKPTASPAFNAPVAKSSNPFDF</sequence>
<accession>A0AAV2Z0H9</accession>
<organism evidence="7 8">
    <name type="scientific">Lagenidium giganteum</name>
    <dbReference type="NCBI Taxonomy" id="4803"/>
    <lineage>
        <taxon>Eukaryota</taxon>
        <taxon>Sar</taxon>
        <taxon>Stramenopiles</taxon>
        <taxon>Oomycota</taxon>
        <taxon>Peronosporomycetes</taxon>
        <taxon>Pythiales</taxon>
        <taxon>Pythiaceae</taxon>
    </lineage>
</organism>
<dbReference type="GO" id="GO:0005737">
    <property type="term" value="C:cytoplasm"/>
    <property type="evidence" value="ECO:0007669"/>
    <property type="project" value="UniProtKB-ARBA"/>
</dbReference>
<comment type="subcellular location">
    <subcellularLocation>
        <location evidence="1">Membrane</location>
        <topology evidence="1">Peripheral membrane protein</topology>
    </subcellularLocation>
</comment>
<dbReference type="AlphaFoldDB" id="A0AAV2Z0H9"/>
<dbReference type="PANTHER" id="PTHR45898:SF4">
    <property type="entry name" value="TARGET OF MYB PROTEIN 1"/>
    <property type="match status" value="1"/>
</dbReference>
<reference evidence="7" key="2">
    <citation type="journal article" date="2023" name="Microbiol Resour">
        <title>Decontamination and Annotation of the Draft Genome Sequence of the Oomycete Lagenidium giganteum ARSEF 373.</title>
        <authorList>
            <person name="Morgan W.R."/>
            <person name="Tartar A."/>
        </authorList>
    </citation>
    <scope>NUCLEOTIDE SEQUENCE</scope>
    <source>
        <strain evidence="7">ARSEF 373</strain>
    </source>
</reference>
<reference evidence="7" key="1">
    <citation type="submission" date="2022-11" db="EMBL/GenBank/DDBJ databases">
        <authorList>
            <person name="Morgan W.R."/>
            <person name="Tartar A."/>
        </authorList>
    </citation>
    <scope>NUCLEOTIDE SEQUENCE</scope>
    <source>
        <strain evidence="7">ARSEF 373</strain>
    </source>
</reference>
<protein>
    <recommendedName>
        <fullName evidence="6">VHS domain-containing protein</fullName>
    </recommendedName>
</protein>
<dbReference type="Proteomes" id="UP001146120">
    <property type="component" value="Unassembled WGS sequence"/>
</dbReference>
<dbReference type="GO" id="GO:0035091">
    <property type="term" value="F:phosphatidylinositol binding"/>
    <property type="evidence" value="ECO:0007669"/>
    <property type="project" value="InterPro"/>
</dbReference>
<proteinExistence type="predicted"/>
<dbReference type="InterPro" id="IPR008942">
    <property type="entry name" value="ENTH_VHS"/>
</dbReference>
<evidence type="ECO:0000256" key="3">
    <source>
        <dbReference type="ARBA" id="ARBA00022927"/>
    </source>
</evidence>
<dbReference type="PROSITE" id="PS50179">
    <property type="entry name" value="VHS"/>
    <property type="match status" value="1"/>
</dbReference>
<name>A0AAV2Z0H9_9STRA</name>
<dbReference type="GO" id="GO:0016020">
    <property type="term" value="C:membrane"/>
    <property type="evidence" value="ECO:0007669"/>
    <property type="project" value="UniProtKB-SubCell"/>
</dbReference>
<dbReference type="SUPFAM" id="SSF48464">
    <property type="entry name" value="ENTH/VHS domain"/>
    <property type="match status" value="1"/>
</dbReference>
<evidence type="ECO:0000256" key="5">
    <source>
        <dbReference type="SAM" id="MobiDB-lite"/>
    </source>
</evidence>
<feature type="domain" description="VHS" evidence="6">
    <location>
        <begin position="55"/>
        <end position="192"/>
    </location>
</feature>
<gene>
    <name evidence="7" type="ORF">N0F65_001342</name>
</gene>
<dbReference type="InterPro" id="IPR044836">
    <property type="entry name" value="TOL_plant"/>
</dbReference>
<dbReference type="InterPro" id="IPR004152">
    <property type="entry name" value="GAT_dom"/>
</dbReference>
<comment type="caution">
    <text evidence="7">The sequence shown here is derived from an EMBL/GenBank/DDBJ whole genome shotgun (WGS) entry which is preliminary data.</text>
</comment>
<dbReference type="Pfam" id="PF03127">
    <property type="entry name" value="GAT"/>
    <property type="match status" value="1"/>
</dbReference>
<evidence type="ECO:0000313" key="8">
    <source>
        <dbReference type="Proteomes" id="UP001146120"/>
    </source>
</evidence>
<evidence type="ECO:0000256" key="2">
    <source>
        <dbReference type="ARBA" id="ARBA00022448"/>
    </source>
</evidence>
<evidence type="ECO:0000256" key="1">
    <source>
        <dbReference type="ARBA" id="ARBA00004170"/>
    </source>
</evidence>
<evidence type="ECO:0000256" key="4">
    <source>
        <dbReference type="ARBA" id="ARBA00023136"/>
    </source>
</evidence>
<dbReference type="Pfam" id="PF00790">
    <property type="entry name" value="VHS"/>
    <property type="match status" value="1"/>
</dbReference>
<dbReference type="Gene3D" id="1.20.58.160">
    <property type="match status" value="1"/>
</dbReference>
<feature type="region of interest" description="Disordered" evidence="5">
    <location>
        <begin position="526"/>
        <end position="558"/>
    </location>
</feature>
<keyword evidence="2" id="KW-0813">Transport</keyword>
<feature type="compositionally biased region" description="Low complexity" evidence="5">
    <location>
        <begin position="372"/>
        <end position="391"/>
    </location>
</feature>
<dbReference type="Gene3D" id="1.25.40.90">
    <property type="match status" value="1"/>
</dbReference>
<dbReference type="CDD" id="cd03561">
    <property type="entry name" value="VHS"/>
    <property type="match status" value="1"/>
</dbReference>
<dbReference type="InterPro" id="IPR002014">
    <property type="entry name" value="VHS_dom"/>
</dbReference>
<evidence type="ECO:0000259" key="6">
    <source>
        <dbReference type="PROSITE" id="PS50179"/>
    </source>
</evidence>
<feature type="region of interest" description="Disordered" evidence="5">
    <location>
        <begin position="318"/>
        <end position="396"/>
    </location>
</feature>
<dbReference type="EMBL" id="DAKRPA010000094">
    <property type="protein sequence ID" value="DAZ98903.1"/>
    <property type="molecule type" value="Genomic_DNA"/>
</dbReference>
<dbReference type="GO" id="GO:0043328">
    <property type="term" value="P:protein transport to vacuole involved in ubiquitin-dependent protein catabolic process via the multivesicular body sorting pathway"/>
    <property type="evidence" value="ECO:0007669"/>
    <property type="project" value="InterPro"/>
</dbReference>
<dbReference type="SMART" id="SM00288">
    <property type="entry name" value="VHS"/>
    <property type="match status" value="1"/>
</dbReference>
<evidence type="ECO:0000313" key="7">
    <source>
        <dbReference type="EMBL" id="DAZ98903.1"/>
    </source>
</evidence>